<proteinExistence type="predicted"/>
<dbReference type="Proteomes" id="UP000032748">
    <property type="component" value="Chromosome"/>
</dbReference>
<reference evidence="1 2" key="1">
    <citation type="journal article" date="2015" name="Mol. Plant Microbe Interact.">
        <title>Comparative Genomic Analysis of Pseudomonas chlororaphis PCL1606 Reveals New Insight into Antifungal Compounds Involved in Biocontrol.</title>
        <authorList>
            <person name="Calderon C.E."/>
            <person name="Ramos C."/>
            <person name="de Vicente A."/>
            <person name="Cazorla F.M."/>
        </authorList>
    </citation>
    <scope>NUCLEOTIDE SEQUENCE [LARGE SCALE GENOMIC DNA]</scope>
    <source>
        <strain evidence="1 2">PCL1606</strain>
    </source>
</reference>
<evidence type="ECO:0000313" key="2">
    <source>
        <dbReference type="Proteomes" id="UP000032748"/>
    </source>
</evidence>
<accession>A0A0D5Y4B9</accession>
<organism evidence="1 2">
    <name type="scientific">Pseudomonas chlororaphis</name>
    <dbReference type="NCBI Taxonomy" id="587753"/>
    <lineage>
        <taxon>Bacteria</taxon>
        <taxon>Pseudomonadati</taxon>
        <taxon>Pseudomonadota</taxon>
        <taxon>Gammaproteobacteria</taxon>
        <taxon>Pseudomonadales</taxon>
        <taxon>Pseudomonadaceae</taxon>
        <taxon>Pseudomonas</taxon>
    </lineage>
</organism>
<dbReference type="EMBL" id="CP011110">
    <property type="protein sequence ID" value="AKA25844.1"/>
    <property type="molecule type" value="Genomic_DNA"/>
</dbReference>
<sequence length="47" mass="5553">MLRLLSLLLFAVVLVPIGWVRRIFNSSRFSQRFHQGSTAWDHPENTR</sequence>
<dbReference type="PATRIC" id="fig|587753.10.peg.4394"/>
<dbReference type="KEGG" id="pcz:PCL1606_43970"/>
<protein>
    <submittedName>
        <fullName evidence="1">Uncharacterized protein</fullName>
    </submittedName>
</protein>
<evidence type="ECO:0000313" key="1">
    <source>
        <dbReference type="EMBL" id="AKA25844.1"/>
    </source>
</evidence>
<dbReference type="AlphaFoldDB" id="A0A0D5Y4B9"/>
<gene>
    <name evidence="1" type="ORF">PCL1606_43970</name>
</gene>
<dbReference type="RefSeq" id="WP_171820071.1">
    <property type="nucleotide sequence ID" value="NZ_CP011110.1"/>
</dbReference>
<name>A0A0D5Y4B9_9PSED</name>